<evidence type="ECO:0000313" key="2">
    <source>
        <dbReference type="Proteomes" id="UP000737018"/>
    </source>
</evidence>
<reference evidence="1" key="1">
    <citation type="submission" date="2020-03" db="EMBL/GenBank/DDBJ databases">
        <title>Castanea mollissima Vanexum genome sequencing.</title>
        <authorList>
            <person name="Staton M."/>
        </authorList>
    </citation>
    <scope>NUCLEOTIDE SEQUENCE</scope>
    <source>
        <tissue evidence="1">Leaf</tissue>
    </source>
</reference>
<proteinExistence type="predicted"/>
<sequence>MCLRELRDDEVTLARKLTLKEVQNYETRLGTMEPESTDPPEARIAYQALYDEYQNCHIPQEVLKDLKEWDFLTDNGNLFRRFLLEYGSNDSYPPGYQTNQQPLIQPSNQETTSNQITNNCCEEIKKVVSDKGIGEANLKINNRNPDHLVPHIFDENHNFIALDKFSPEPNLRHNFWTRDMKDCIAV</sequence>
<keyword evidence="2" id="KW-1185">Reference proteome</keyword>
<comment type="caution">
    <text evidence="1">The sequence shown here is derived from an EMBL/GenBank/DDBJ whole genome shotgun (WGS) entry which is preliminary data.</text>
</comment>
<accession>A0A8J4QVH9</accession>
<protein>
    <submittedName>
        <fullName evidence="1">Uncharacterized protein</fullName>
    </submittedName>
</protein>
<dbReference type="EMBL" id="JRKL02004482">
    <property type="protein sequence ID" value="KAF3952493.1"/>
    <property type="molecule type" value="Genomic_DNA"/>
</dbReference>
<gene>
    <name evidence="1" type="ORF">CMV_021952</name>
</gene>
<dbReference type="AlphaFoldDB" id="A0A8J4QVH9"/>
<organism evidence="1 2">
    <name type="scientific">Castanea mollissima</name>
    <name type="common">Chinese chestnut</name>
    <dbReference type="NCBI Taxonomy" id="60419"/>
    <lineage>
        <taxon>Eukaryota</taxon>
        <taxon>Viridiplantae</taxon>
        <taxon>Streptophyta</taxon>
        <taxon>Embryophyta</taxon>
        <taxon>Tracheophyta</taxon>
        <taxon>Spermatophyta</taxon>
        <taxon>Magnoliopsida</taxon>
        <taxon>eudicotyledons</taxon>
        <taxon>Gunneridae</taxon>
        <taxon>Pentapetalae</taxon>
        <taxon>rosids</taxon>
        <taxon>fabids</taxon>
        <taxon>Fagales</taxon>
        <taxon>Fagaceae</taxon>
        <taxon>Castanea</taxon>
    </lineage>
</organism>
<evidence type="ECO:0000313" key="1">
    <source>
        <dbReference type="EMBL" id="KAF3952493.1"/>
    </source>
</evidence>
<name>A0A8J4QVH9_9ROSI</name>
<dbReference type="Proteomes" id="UP000737018">
    <property type="component" value="Unassembled WGS sequence"/>
</dbReference>